<dbReference type="InterPro" id="IPR002129">
    <property type="entry name" value="PyrdxlP-dep_de-COase"/>
</dbReference>
<dbReference type="PANTHER" id="PTHR11999:SF96">
    <property type="entry name" value="TYROSINE DECARBOXYLASE"/>
    <property type="match status" value="1"/>
</dbReference>
<dbReference type="InterPro" id="IPR015421">
    <property type="entry name" value="PyrdxlP-dep_Trfase_major"/>
</dbReference>
<protein>
    <submittedName>
        <fullName evidence="6">Uncharacterized protein</fullName>
    </submittedName>
</protein>
<dbReference type="GO" id="GO:0019752">
    <property type="term" value="P:carboxylic acid metabolic process"/>
    <property type="evidence" value="ECO:0007669"/>
    <property type="project" value="InterPro"/>
</dbReference>
<dbReference type="PANTHER" id="PTHR11999">
    <property type="entry name" value="GROUP II PYRIDOXAL-5-PHOSPHATE DECARBOXYLASE"/>
    <property type="match status" value="1"/>
</dbReference>
<keyword evidence="4 5" id="KW-0456">Lyase</keyword>
<keyword evidence="2" id="KW-0210">Decarboxylase</keyword>
<evidence type="ECO:0000256" key="2">
    <source>
        <dbReference type="ARBA" id="ARBA00022793"/>
    </source>
</evidence>
<evidence type="ECO:0000313" key="7">
    <source>
        <dbReference type="Proteomes" id="UP001187471"/>
    </source>
</evidence>
<dbReference type="GO" id="GO:0005737">
    <property type="term" value="C:cytoplasm"/>
    <property type="evidence" value="ECO:0007669"/>
    <property type="project" value="TreeGrafter"/>
</dbReference>
<gene>
    <name evidence="6" type="ORF">RJ640_024836</name>
</gene>
<evidence type="ECO:0000313" key="6">
    <source>
        <dbReference type="EMBL" id="KAK2981133.1"/>
    </source>
</evidence>
<dbReference type="GO" id="GO:0030170">
    <property type="term" value="F:pyridoxal phosphate binding"/>
    <property type="evidence" value="ECO:0007669"/>
    <property type="project" value="InterPro"/>
</dbReference>
<accession>A0AA88UG14</accession>
<comment type="caution">
    <text evidence="6">The sequence shown here is derived from an EMBL/GenBank/DDBJ whole genome shotgun (WGS) entry which is preliminary data.</text>
</comment>
<dbReference type="GO" id="GO:0016831">
    <property type="term" value="F:carboxy-lyase activity"/>
    <property type="evidence" value="ECO:0007669"/>
    <property type="project" value="UniProtKB-KW"/>
</dbReference>
<name>A0AA88UG14_9ASTE</name>
<proteinExistence type="inferred from homology"/>
<dbReference type="Gene3D" id="3.40.640.10">
    <property type="entry name" value="Type I PLP-dependent aspartate aminotransferase-like (Major domain)"/>
    <property type="match status" value="1"/>
</dbReference>
<evidence type="ECO:0000256" key="4">
    <source>
        <dbReference type="ARBA" id="ARBA00023239"/>
    </source>
</evidence>
<dbReference type="PRINTS" id="PR00800">
    <property type="entry name" value="YHDCRBOXLASE"/>
</dbReference>
<organism evidence="6 7">
    <name type="scientific">Escallonia rubra</name>
    <dbReference type="NCBI Taxonomy" id="112253"/>
    <lineage>
        <taxon>Eukaryota</taxon>
        <taxon>Viridiplantae</taxon>
        <taxon>Streptophyta</taxon>
        <taxon>Embryophyta</taxon>
        <taxon>Tracheophyta</taxon>
        <taxon>Spermatophyta</taxon>
        <taxon>Magnoliopsida</taxon>
        <taxon>eudicotyledons</taxon>
        <taxon>Gunneridae</taxon>
        <taxon>Pentapetalae</taxon>
        <taxon>asterids</taxon>
        <taxon>campanulids</taxon>
        <taxon>Escalloniales</taxon>
        <taxon>Escalloniaceae</taxon>
        <taxon>Escallonia</taxon>
    </lineage>
</organism>
<comment type="cofactor">
    <cofactor evidence="1 5">
        <name>pyridoxal 5'-phosphate</name>
        <dbReference type="ChEBI" id="CHEBI:597326"/>
    </cofactor>
</comment>
<dbReference type="EMBL" id="JAVXUO010001559">
    <property type="protein sequence ID" value="KAK2981133.1"/>
    <property type="molecule type" value="Genomic_DNA"/>
</dbReference>
<dbReference type="Pfam" id="PF00282">
    <property type="entry name" value="Pyridoxal_deC"/>
    <property type="match status" value="1"/>
</dbReference>
<comment type="similarity">
    <text evidence="5">Belongs to the group II decarboxylase family.</text>
</comment>
<keyword evidence="3 5" id="KW-0663">Pyridoxal phosphate</keyword>
<dbReference type="Proteomes" id="UP001187471">
    <property type="component" value="Unassembled WGS sequence"/>
</dbReference>
<dbReference type="SUPFAM" id="SSF53383">
    <property type="entry name" value="PLP-dependent transferases"/>
    <property type="match status" value="2"/>
</dbReference>
<evidence type="ECO:0000256" key="5">
    <source>
        <dbReference type="RuleBase" id="RU000382"/>
    </source>
</evidence>
<dbReference type="InterPro" id="IPR010977">
    <property type="entry name" value="Aromatic_deC"/>
</dbReference>
<keyword evidence="7" id="KW-1185">Reference proteome</keyword>
<dbReference type="InterPro" id="IPR015424">
    <property type="entry name" value="PyrdxlP-dep_Trfase"/>
</dbReference>
<dbReference type="Gene3D" id="1.20.1340.10">
    <property type="entry name" value="dopa decarboxylase, N-terminal domain"/>
    <property type="match status" value="1"/>
</dbReference>
<reference evidence="6" key="1">
    <citation type="submission" date="2022-12" db="EMBL/GenBank/DDBJ databases">
        <title>Draft genome assemblies for two species of Escallonia (Escalloniales).</title>
        <authorList>
            <person name="Chanderbali A."/>
            <person name="Dervinis C."/>
            <person name="Anghel I."/>
            <person name="Soltis D."/>
            <person name="Soltis P."/>
            <person name="Zapata F."/>
        </authorList>
    </citation>
    <scope>NUCLEOTIDE SEQUENCE</scope>
    <source>
        <strain evidence="6">UCBG92.1500</strain>
        <tissue evidence="6">Leaf</tissue>
    </source>
</reference>
<dbReference type="AlphaFoldDB" id="A0AA88UG14"/>
<evidence type="ECO:0000256" key="1">
    <source>
        <dbReference type="ARBA" id="ARBA00001933"/>
    </source>
</evidence>
<sequence length="142" mass="16070">MIGFLADYYQNIEIYIYPVRRQVEPDYLGERLPEFAPLKHKTIETILKIVQKDIIPGIAHWRNPNFISHFPSSGSIAVDPLGPPCDVAKEYGIWVHVDAAYAGGACILSEFGHFLDDVEGANSLKFNSHKWFFTTLDCCVCH</sequence>
<evidence type="ECO:0000256" key="3">
    <source>
        <dbReference type="ARBA" id="ARBA00022898"/>
    </source>
</evidence>
<dbReference type="GO" id="GO:0006520">
    <property type="term" value="P:amino acid metabolic process"/>
    <property type="evidence" value="ECO:0007669"/>
    <property type="project" value="InterPro"/>
</dbReference>